<dbReference type="NCBIfam" id="TIGR01760">
    <property type="entry name" value="tape_meas_TP901"/>
    <property type="match status" value="1"/>
</dbReference>
<feature type="compositionally biased region" description="Polar residues" evidence="2">
    <location>
        <begin position="583"/>
        <end position="596"/>
    </location>
</feature>
<dbReference type="RefSeq" id="WP_252819440.1">
    <property type="nucleotide sequence ID" value="NZ_JAMXQS010000006.1"/>
</dbReference>
<protein>
    <submittedName>
        <fullName evidence="4">Phage tail tape measure protein</fullName>
    </submittedName>
</protein>
<evidence type="ECO:0000256" key="2">
    <source>
        <dbReference type="SAM" id="MobiDB-lite"/>
    </source>
</evidence>
<dbReference type="EMBL" id="JAMXQS010000006">
    <property type="protein sequence ID" value="MCO6050629.1"/>
    <property type="molecule type" value="Genomic_DNA"/>
</dbReference>
<dbReference type="Proteomes" id="UP001205906">
    <property type="component" value="Unassembled WGS sequence"/>
</dbReference>
<name>A0ABT1C719_9HYPH</name>
<feature type="region of interest" description="Disordered" evidence="2">
    <location>
        <begin position="667"/>
        <end position="698"/>
    </location>
</feature>
<dbReference type="Pfam" id="PF10145">
    <property type="entry name" value="PhageMin_Tail"/>
    <property type="match status" value="1"/>
</dbReference>
<feature type="region of interest" description="Disordered" evidence="2">
    <location>
        <begin position="583"/>
        <end position="604"/>
    </location>
</feature>
<accession>A0ABT1C719</accession>
<evidence type="ECO:0000313" key="4">
    <source>
        <dbReference type="EMBL" id="MCO6050629.1"/>
    </source>
</evidence>
<dbReference type="PANTHER" id="PTHR37813:SF1">
    <property type="entry name" value="FELS-2 PROPHAGE PROTEIN"/>
    <property type="match status" value="1"/>
</dbReference>
<dbReference type="PANTHER" id="PTHR37813">
    <property type="entry name" value="FELS-2 PROPHAGE PROTEIN"/>
    <property type="match status" value="1"/>
</dbReference>
<evidence type="ECO:0000256" key="1">
    <source>
        <dbReference type="ARBA" id="ARBA00022612"/>
    </source>
</evidence>
<feature type="region of interest" description="Disordered" evidence="2">
    <location>
        <begin position="554"/>
        <end position="573"/>
    </location>
</feature>
<dbReference type="InterPro" id="IPR010090">
    <property type="entry name" value="Phage_tape_meas"/>
</dbReference>
<organism evidence="4 5">
    <name type="scientific">Mesorhizobium liriopis</name>
    <dbReference type="NCBI Taxonomy" id="2953882"/>
    <lineage>
        <taxon>Bacteria</taxon>
        <taxon>Pseudomonadati</taxon>
        <taxon>Pseudomonadota</taxon>
        <taxon>Alphaproteobacteria</taxon>
        <taxon>Hyphomicrobiales</taxon>
        <taxon>Phyllobacteriaceae</taxon>
        <taxon>Mesorhizobium</taxon>
    </lineage>
</organism>
<comment type="caution">
    <text evidence="4">The sequence shown here is derived from an EMBL/GenBank/DDBJ whole genome shotgun (WGS) entry which is preliminary data.</text>
</comment>
<keyword evidence="5" id="KW-1185">Reference proteome</keyword>
<evidence type="ECO:0000313" key="5">
    <source>
        <dbReference type="Proteomes" id="UP001205906"/>
    </source>
</evidence>
<gene>
    <name evidence="4" type="ORF">NGM99_12630</name>
</gene>
<reference evidence="4 5" key="1">
    <citation type="submission" date="2022-06" db="EMBL/GenBank/DDBJ databases">
        <title>Mesorhizobium sp. strain RP14 Genome sequencing and assembly.</title>
        <authorList>
            <person name="Kim I."/>
        </authorList>
    </citation>
    <scope>NUCLEOTIDE SEQUENCE [LARGE SCALE GENOMIC DNA]</scope>
    <source>
        <strain evidence="5">RP14(2022)</strain>
    </source>
</reference>
<evidence type="ECO:0000259" key="3">
    <source>
        <dbReference type="Pfam" id="PF10145"/>
    </source>
</evidence>
<proteinExistence type="predicted"/>
<sequence>MANREVTATLKIQSKLGSMAAFEQARKKIREVERQTGAFNRTQAALSKTMASSESALLAYGKTAGALAIGAGFVGVAKSAADYESRLAGIQKKLGGTAEEAAKLGDEARKLATSGELAMPLEEILSAYERGAAAGLPLDDLREFARLSATAADGFEMSAEDVGNAAAGFKVSMGVPIAEMERYFDLINGLADSGIADERDIVKFLDNAAAPLRNLGLAKEDVAALGSTLLNLKLPADVAARAMGTLSTKLLTPEATKPSRAAFKELYGSADKFTDLLKKDARGALIDFLKRVRELDKFKQADILSKILGQGFSDEVQRLAGGMDELIKNFDYVDSKDWFGSLSNAYQIKLKTMESQWQLFKNQVGELAIDVGMRGMPAMKAGLEGAKKLVEEIDHGLENFHTQIDMNEFDAASAAVGDLATKIGELLNLNTSGSSIGDFFRDTAKIVNDISTGINSVARGIEIIREGISNPSSLLEPADVPYASIPDAMKEENGGFVATPWDAAQRRSARRAAENRRNAQVLSDRDLSERDFLRGDGLVSEPKIIVEEDRDTRFNAASVPPPGRGGRHGAAPAAEWPDITRHWPTTSVLPTPSRNPRSLPDTMDLSGTISNDVDALRNAMSDGGRDAGRSVADAADRLQQAGDQAARAIEDAGTRVARELSSLTINARITNPGSGGAPARNLGPSMPNAGSPSYGGPR</sequence>
<keyword evidence="1" id="KW-1188">Viral release from host cell</keyword>
<feature type="domain" description="Phage tail tape measure protein" evidence="3">
    <location>
        <begin position="107"/>
        <end position="309"/>
    </location>
</feature>